<sequence>MSKYEKQEELKREELSQEEQLLKTEVDNTKLTDDSKDVKMTDACEESRIENTARENKMGTMPMGKLLISVSLPMVISMLVQALYNVVDSVFVSHFDQDALTAVSTIFPLQNLMIGVTSGLGVGFNALISKSLGEKNQKKANDAARQGIFLELIGFAIFLLIGLFGIEAFMKSQTDVAKIIDYGVDYGRICCICSFGIFAQMTFERMLQSTGRTLYTMKTQALGAIINIILDPIMIFGYFGLPAMGAAGAAIATVIGQCIAALLAIYYNLKKNPDIQLSFKSFRPEGDVIGRILSIAVPSIAMVAVGSVMTYGFNRILFTFTPIAVSVFGIFYKVQSMAFMPVFGLNNGMIPIVSYNYGAKQPDRMLKAVKYTMMAAICFMLLCLTAMQVIPGLILKVFDAQEDMMAIGIPALRTMSISFLFAGICIVCSGMFQALGKGVYSLIVSLARQLIVLLPVAYAFAKLTQNLELVWLSFPIAEVVSVILSIAMALQTKKKIIDPLKNSVKTV</sequence>
<dbReference type="GO" id="GO:0015297">
    <property type="term" value="F:antiporter activity"/>
    <property type="evidence" value="ECO:0007669"/>
    <property type="project" value="InterPro"/>
</dbReference>
<dbReference type="NCBIfam" id="TIGR00797">
    <property type="entry name" value="matE"/>
    <property type="match status" value="1"/>
</dbReference>
<comment type="subcellular location">
    <subcellularLocation>
        <location evidence="1">Cell membrane</location>
        <topology evidence="1">Multi-pass membrane protein</topology>
    </subcellularLocation>
</comment>
<evidence type="ECO:0000256" key="3">
    <source>
        <dbReference type="ARBA" id="ARBA00022475"/>
    </source>
</evidence>
<evidence type="ECO:0000256" key="6">
    <source>
        <dbReference type="ARBA" id="ARBA00023136"/>
    </source>
</evidence>
<proteinExistence type="predicted"/>
<dbReference type="AlphaFoldDB" id="A0A8I0AI89"/>
<reference evidence="9 10" key="1">
    <citation type="submission" date="2020-08" db="EMBL/GenBank/DDBJ databases">
        <title>Genome public.</title>
        <authorList>
            <person name="Liu C."/>
            <person name="Sun Q."/>
        </authorList>
    </citation>
    <scope>NUCLEOTIDE SEQUENCE [LARGE SCALE GENOMIC DNA]</scope>
    <source>
        <strain evidence="9 10">NSJ-10</strain>
    </source>
</reference>
<evidence type="ECO:0000256" key="1">
    <source>
        <dbReference type="ARBA" id="ARBA00004651"/>
    </source>
</evidence>
<dbReference type="RefSeq" id="WP_186847568.1">
    <property type="nucleotide sequence ID" value="NZ_JACOOX010000003.1"/>
</dbReference>
<evidence type="ECO:0000256" key="8">
    <source>
        <dbReference type="SAM" id="Phobius"/>
    </source>
</evidence>
<evidence type="ECO:0000313" key="9">
    <source>
        <dbReference type="EMBL" id="MBC5662550.1"/>
    </source>
</evidence>
<evidence type="ECO:0000256" key="5">
    <source>
        <dbReference type="ARBA" id="ARBA00022989"/>
    </source>
</evidence>
<keyword evidence="3" id="KW-1003">Cell membrane</keyword>
<feature type="transmembrane region" description="Helical" evidence="8">
    <location>
        <begin position="247"/>
        <end position="267"/>
    </location>
</feature>
<gene>
    <name evidence="9" type="ORF">H8S09_06510</name>
</gene>
<keyword evidence="5 8" id="KW-1133">Transmembrane helix</keyword>
<dbReference type="CDD" id="cd13144">
    <property type="entry name" value="MATE_like_4"/>
    <property type="match status" value="1"/>
</dbReference>
<dbReference type="GO" id="GO:0005886">
    <property type="term" value="C:plasma membrane"/>
    <property type="evidence" value="ECO:0007669"/>
    <property type="project" value="UniProtKB-SubCell"/>
</dbReference>
<name>A0A8I0AI89_9FIRM</name>
<accession>A0A8I0AI89</accession>
<feature type="transmembrane region" description="Helical" evidence="8">
    <location>
        <begin position="371"/>
        <end position="394"/>
    </location>
</feature>
<dbReference type="InterPro" id="IPR002528">
    <property type="entry name" value="MATE_fam"/>
</dbReference>
<evidence type="ECO:0000256" key="7">
    <source>
        <dbReference type="SAM" id="MobiDB-lite"/>
    </source>
</evidence>
<keyword evidence="2" id="KW-0813">Transport</keyword>
<dbReference type="InterPro" id="IPR052031">
    <property type="entry name" value="Membrane_Transporter-Flippase"/>
</dbReference>
<feature type="transmembrane region" description="Helical" evidence="8">
    <location>
        <begin position="224"/>
        <end position="241"/>
    </location>
</feature>
<feature type="transmembrane region" description="Helical" evidence="8">
    <location>
        <begin position="107"/>
        <end position="128"/>
    </location>
</feature>
<dbReference type="Pfam" id="PF01554">
    <property type="entry name" value="MatE"/>
    <property type="match status" value="2"/>
</dbReference>
<feature type="transmembrane region" description="Helical" evidence="8">
    <location>
        <begin position="148"/>
        <end position="166"/>
    </location>
</feature>
<feature type="transmembrane region" description="Helical" evidence="8">
    <location>
        <begin position="66"/>
        <end position="87"/>
    </location>
</feature>
<keyword evidence="6 8" id="KW-0472">Membrane</keyword>
<protein>
    <submittedName>
        <fullName evidence="9">MATE family efflux transporter</fullName>
    </submittedName>
</protein>
<dbReference type="PIRSF" id="PIRSF006603">
    <property type="entry name" value="DinF"/>
    <property type="match status" value="1"/>
</dbReference>
<feature type="transmembrane region" description="Helical" evidence="8">
    <location>
        <begin position="186"/>
        <end position="203"/>
    </location>
</feature>
<feature type="transmembrane region" description="Helical" evidence="8">
    <location>
        <begin position="470"/>
        <end position="490"/>
    </location>
</feature>
<dbReference type="InterPro" id="IPR048279">
    <property type="entry name" value="MdtK-like"/>
</dbReference>
<keyword evidence="10" id="KW-1185">Reference proteome</keyword>
<evidence type="ECO:0000256" key="4">
    <source>
        <dbReference type="ARBA" id="ARBA00022692"/>
    </source>
</evidence>
<comment type="caution">
    <text evidence="9">The sequence shown here is derived from an EMBL/GenBank/DDBJ whole genome shotgun (WGS) entry which is preliminary data.</text>
</comment>
<dbReference type="GO" id="GO:0042910">
    <property type="term" value="F:xenobiotic transmembrane transporter activity"/>
    <property type="evidence" value="ECO:0007669"/>
    <property type="project" value="InterPro"/>
</dbReference>
<feature type="transmembrane region" description="Helical" evidence="8">
    <location>
        <begin position="439"/>
        <end position="458"/>
    </location>
</feature>
<organism evidence="9 10">
    <name type="scientific">Coprococcus hominis</name>
    <name type="common">ex Liu et al. 2022</name>
    <dbReference type="NCBI Taxonomy" id="2763039"/>
    <lineage>
        <taxon>Bacteria</taxon>
        <taxon>Bacillati</taxon>
        <taxon>Bacillota</taxon>
        <taxon>Clostridia</taxon>
        <taxon>Lachnospirales</taxon>
        <taxon>Lachnospiraceae</taxon>
        <taxon>Coprococcus</taxon>
    </lineage>
</organism>
<dbReference type="PANTHER" id="PTHR43549:SF2">
    <property type="entry name" value="MULTIDRUG RESISTANCE PROTEIN NORM-RELATED"/>
    <property type="match status" value="1"/>
</dbReference>
<feature type="transmembrane region" description="Helical" evidence="8">
    <location>
        <begin position="414"/>
        <end position="432"/>
    </location>
</feature>
<evidence type="ECO:0000256" key="2">
    <source>
        <dbReference type="ARBA" id="ARBA00022448"/>
    </source>
</evidence>
<dbReference type="EMBL" id="JACOOX010000003">
    <property type="protein sequence ID" value="MBC5662550.1"/>
    <property type="molecule type" value="Genomic_DNA"/>
</dbReference>
<keyword evidence="4 8" id="KW-0812">Transmembrane</keyword>
<feature type="transmembrane region" description="Helical" evidence="8">
    <location>
        <begin position="288"/>
        <end position="310"/>
    </location>
</feature>
<dbReference type="PANTHER" id="PTHR43549">
    <property type="entry name" value="MULTIDRUG RESISTANCE PROTEIN YPNP-RELATED"/>
    <property type="match status" value="1"/>
</dbReference>
<dbReference type="Proteomes" id="UP000615234">
    <property type="component" value="Unassembled WGS sequence"/>
</dbReference>
<feature type="region of interest" description="Disordered" evidence="7">
    <location>
        <begin position="1"/>
        <end position="28"/>
    </location>
</feature>
<evidence type="ECO:0000313" key="10">
    <source>
        <dbReference type="Proteomes" id="UP000615234"/>
    </source>
</evidence>